<evidence type="ECO:0000259" key="11">
    <source>
        <dbReference type="Pfam" id="PF00955"/>
    </source>
</evidence>
<dbReference type="GO" id="GO:0008509">
    <property type="term" value="F:monoatomic anion transmembrane transporter activity"/>
    <property type="evidence" value="ECO:0007669"/>
    <property type="project" value="InterPro"/>
</dbReference>
<feature type="compositionally biased region" description="Basic and acidic residues" evidence="10">
    <location>
        <begin position="18"/>
        <end position="28"/>
    </location>
</feature>
<dbReference type="GO" id="GO:0051453">
    <property type="term" value="P:regulation of intracellular pH"/>
    <property type="evidence" value="ECO:0007669"/>
    <property type="project" value="TreeGrafter"/>
</dbReference>
<feature type="compositionally biased region" description="Low complexity" evidence="10">
    <location>
        <begin position="256"/>
        <end position="272"/>
    </location>
</feature>
<dbReference type="InterPro" id="IPR003020">
    <property type="entry name" value="HCO3_transpt_euk"/>
</dbReference>
<dbReference type="GO" id="GO:0005452">
    <property type="term" value="F:solute:inorganic anion antiporter activity"/>
    <property type="evidence" value="ECO:0007669"/>
    <property type="project" value="InterPro"/>
</dbReference>
<feature type="region of interest" description="Disordered" evidence="10">
    <location>
        <begin position="232"/>
        <end position="276"/>
    </location>
</feature>
<gene>
    <name evidence="13" type="ORF">FSP39_013225</name>
</gene>
<evidence type="ECO:0000256" key="5">
    <source>
        <dbReference type="ARBA" id="ARBA00022692"/>
    </source>
</evidence>
<name>A0AA89BUS1_PINIB</name>
<evidence type="ECO:0000313" key="13">
    <source>
        <dbReference type="EMBL" id="KAK3083073.1"/>
    </source>
</evidence>
<dbReference type="InterPro" id="IPR016152">
    <property type="entry name" value="PTrfase/Anion_transptr"/>
</dbReference>
<sequence>MGILSPLSASRSRVMTTGREEEKGERVESVEEGTDFGWRGWKRMEVEFGWRRGLYSSENLFASLSECMRVHTPMESVTITVENQETDPDGGIPALHDDINDGPHHLFCQMDILRKYNDDVIWKEARRWVKFEEVWEEKGKRWSKPHVSSLYMQCLTDLHMTLVSHPCVVDVEADSMFDVVDILLDEWSEHGTLNDILCNHIRAVLLKRHKHPHVTRKHMALHARNREIVELVVPSPDKKRKRNLHSTQGTDNAGYDSDNSSEGSGSEGNNNNKSQTDLLAFGAEPNDRFKRKIPDGAEVVNIMVGVVDELRNRLCAFVRLREARDIGPITEVTLPTRFIFVMLVPRKEIDLAVEIGRCVGALMTDEIFTEIAYKFTDKVEVLSAIQDFTSHVTVLPPACWDPTIRIEPPEVLPTKEKFRQTPNTFTCENGGNGKSSEGHADPTLQRTGRLFGGLIQDIKRKAKWYKSDFTDSLHLQCVASFVYLFLATLTPNVTFGGLLGQATDQYMGTMECILAASICGVIFALFAGQPLNILGSTGPMLVLEGIIYKFCMSQHWDYMPVRLWVGLWTAFFMLVIVAFDLSALVRYITRFTEESFAFLIALIFIVKAFQKLIEIEHKMPVTFGSVDTTPKDCFCVILNTSHLHLVSNDSISATSTFDVMDTISRNLSSLRNNTSSNSSEGIMAALDYCAERGGTLLGSGCKEADYVPDVFFLSILLFLFTFGIAYGLTSFKNSHFFPQFVRQTLSDFAVLIAIVVMVLVDYLCGIPTPKLMVPSEFKPTRSDRGWFINPISPQNPWWIAIAAALPALLSMILIFMDQQITAVIVNRRENKLKKGSGYHLDMLVLAVLIVILSVLGLPWFVAATVSAIAHVMSLKKESECTAPGEKPTFLGVREQRVTALFVGILSGLAVFITSVLRHIPMPVLYGVFFYMGVSALRGMQLMQRLSILFMPQKHQPDYIYLRHVPIPRVHMFTLIQFVCLVGLWLIKSFSETSMFFPLLVLAMCFVRKGLDLVYTQYELLWIDDLLPGAMVENHSDYPPTPRNSIRKPKPYRSLSVPAYADKQPSPVRQRKHIPPVHHKTSLPFLNRSLSHEAAERKASLYEAFGPLSERKVSLMSLPTTPTYVIEGDVESGLRSRYCTDKCSTLH</sequence>
<dbReference type="GO" id="GO:0016323">
    <property type="term" value="C:basolateral plasma membrane"/>
    <property type="evidence" value="ECO:0007669"/>
    <property type="project" value="UniProtKB-SubCell"/>
</dbReference>
<proteinExistence type="inferred from homology"/>
<evidence type="ECO:0000256" key="9">
    <source>
        <dbReference type="RuleBase" id="RU362035"/>
    </source>
</evidence>
<comment type="similarity">
    <text evidence="2 9">Belongs to the anion exchanger (TC 2.A.31) family.</text>
</comment>
<feature type="domain" description="Band 3 cytoplasmic" evidence="12">
    <location>
        <begin position="104"/>
        <end position="402"/>
    </location>
</feature>
<keyword evidence="8 9" id="KW-0472">Membrane</keyword>
<dbReference type="Pfam" id="PF07565">
    <property type="entry name" value="Band_3_cyto"/>
    <property type="match status" value="1"/>
</dbReference>
<dbReference type="InterPro" id="IPR003024">
    <property type="entry name" value="Na/HCO3_transpt"/>
</dbReference>
<dbReference type="EMBL" id="VSWD01000014">
    <property type="protein sequence ID" value="KAK3083073.1"/>
    <property type="molecule type" value="Genomic_DNA"/>
</dbReference>
<dbReference type="Pfam" id="PF00955">
    <property type="entry name" value="HCO3_cotransp"/>
    <property type="match status" value="1"/>
</dbReference>
<comment type="subcellular location">
    <subcellularLocation>
        <location evidence="1">Basolateral cell membrane</location>
        <topology evidence="1">Multi-pass membrane protein</topology>
    </subcellularLocation>
    <subcellularLocation>
        <location evidence="9">Membrane</location>
        <topology evidence="9">Multi-pass membrane protein</topology>
    </subcellularLocation>
</comment>
<dbReference type="AlphaFoldDB" id="A0AA89BUS1"/>
<feature type="transmembrane region" description="Helical" evidence="9">
    <location>
        <begin position="837"/>
        <end position="861"/>
    </location>
</feature>
<evidence type="ECO:0000256" key="6">
    <source>
        <dbReference type="ARBA" id="ARBA00022989"/>
    </source>
</evidence>
<dbReference type="Proteomes" id="UP001186944">
    <property type="component" value="Unassembled WGS sequence"/>
</dbReference>
<evidence type="ECO:0000256" key="7">
    <source>
        <dbReference type="ARBA" id="ARBA00023065"/>
    </source>
</evidence>
<evidence type="ECO:0000313" key="14">
    <source>
        <dbReference type="Proteomes" id="UP001186944"/>
    </source>
</evidence>
<feature type="transmembrane region" description="Helical" evidence="9">
    <location>
        <begin position="481"/>
        <end position="500"/>
    </location>
</feature>
<feature type="transmembrane region" description="Helical" evidence="9">
    <location>
        <begin position="710"/>
        <end position="728"/>
    </location>
</feature>
<feature type="domain" description="Bicarbonate transporter-like transmembrane" evidence="11">
    <location>
        <begin position="449"/>
        <end position="1026"/>
    </location>
</feature>
<dbReference type="Gene3D" id="1.10.287.570">
    <property type="entry name" value="Helical hairpin bin"/>
    <property type="match status" value="1"/>
</dbReference>
<dbReference type="PRINTS" id="PR01231">
    <property type="entry name" value="HCO3TRNSPORT"/>
</dbReference>
<keyword evidence="3 9" id="KW-0813">Transport</keyword>
<evidence type="ECO:0000256" key="4">
    <source>
        <dbReference type="ARBA" id="ARBA00022475"/>
    </source>
</evidence>
<evidence type="ECO:0000256" key="2">
    <source>
        <dbReference type="ARBA" id="ARBA00010993"/>
    </source>
</evidence>
<reference evidence="13" key="1">
    <citation type="submission" date="2019-08" db="EMBL/GenBank/DDBJ databases">
        <title>The improved chromosome-level genome for the pearl oyster Pinctada fucata martensii using PacBio sequencing and Hi-C.</title>
        <authorList>
            <person name="Zheng Z."/>
        </authorList>
    </citation>
    <scope>NUCLEOTIDE SEQUENCE</scope>
    <source>
        <strain evidence="13">ZZ-2019</strain>
        <tissue evidence="13">Adductor muscle</tissue>
    </source>
</reference>
<evidence type="ECO:0000256" key="10">
    <source>
        <dbReference type="SAM" id="MobiDB-lite"/>
    </source>
</evidence>
<organism evidence="13 14">
    <name type="scientific">Pinctada imbricata</name>
    <name type="common">Atlantic pearl-oyster</name>
    <name type="synonym">Pinctada martensii</name>
    <dbReference type="NCBI Taxonomy" id="66713"/>
    <lineage>
        <taxon>Eukaryota</taxon>
        <taxon>Metazoa</taxon>
        <taxon>Spiralia</taxon>
        <taxon>Lophotrochozoa</taxon>
        <taxon>Mollusca</taxon>
        <taxon>Bivalvia</taxon>
        <taxon>Autobranchia</taxon>
        <taxon>Pteriomorphia</taxon>
        <taxon>Pterioida</taxon>
        <taxon>Pterioidea</taxon>
        <taxon>Pteriidae</taxon>
        <taxon>Pinctada</taxon>
    </lineage>
</organism>
<feature type="transmembrane region" description="Helical" evidence="9">
    <location>
        <begin position="512"/>
        <end position="531"/>
    </location>
</feature>
<dbReference type="GO" id="GO:0008510">
    <property type="term" value="F:sodium:bicarbonate symporter activity"/>
    <property type="evidence" value="ECO:0007669"/>
    <property type="project" value="TreeGrafter"/>
</dbReference>
<feature type="region of interest" description="Disordered" evidence="10">
    <location>
        <begin position="1"/>
        <end position="28"/>
    </location>
</feature>
<feature type="transmembrane region" description="Helical" evidence="9">
    <location>
        <begin position="923"/>
        <end position="942"/>
    </location>
</feature>
<feature type="transmembrane region" description="Helical" evidence="9">
    <location>
        <begin position="748"/>
        <end position="768"/>
    </location>
</feature>
<keyword evidence="14" id="KW-1185">Reference proteome</keyword>
<comment type="caution">
    <text evidence="13">The sequence shown here is derived from an EMBL/GenBank/DDBJ whole genome shotgun (WGS) entry which is preliminary data.</text>
</comment>
<dbReference type="FunFam" id="1.10.287.570:FF:000001">
    <property type="entry name" value="Anion exchange protein"/>
    <property type="match status" value="1"/>
</dbReference>
<dbReference type="InterPro" id="IPR013769">
    <property type="entry name" value="Band3_cytoplasmic_dom"/>
</dbReference>
<protein>
    <recommendedName>
        <fullName evidence="9">Anion exchange protein</fullName>
    </recommendedName>
</protein>
<dbReference type="InterPro" id="IPR011531">
    <property type="entry name" value="HCO3_transpt-like_TM_dom"/>
</dbReference>
<evidence type="ECO:0000256" key="1">
    <source>
        <dbReference type="ARBA" id="ARBA00004554"/>
    </source>
</evidence>
<evidence type="ECO:0000256" key="8">
    <source>
        <dbReference type="ARBA" id="ARBA00023136"/>
    </source>
</evidence>
<dbReference type="PRINTS" id="PR01232">
    <property type="entry name" value="NAHCO3TRSPRT"/>
</dbReference>
<evidence type="ECO:0000256" key="3">
    <source>
        <dbReference type="ARBA" id="ARBA00022448"/>
    </source>
</evidence>
<accession>A0AA89BUS1</accession>
<dbReference type="Gene3D" id="3.40.930.10">
    <property type="entry name" value="Mannitol-specific EII, Chain A"/>
    <property type="match status" value="1"/>
</dbReference>
<dbReference type="NCBIfam" id="TIGR00834">
    <property type="entry name" value="ae"/>
    <property type="match status" value="1"/>
</dbReference>
<keyword evidence="6 9" id="KW-1133">Transmembrane helix</keyword>
<keyword evidence="7 9" id="KW-0406">Ion transport</keyword>
<feature type="transmembrane region" description="Helical" evidence="9">
    <location>
        <begin position="797"/>
        <end position="816"/>
    </location>
</feature>
<dbReference type="SUPFAM" id="SSF55804">
    <property type="entry name" value="Phoshotransferase/anion transport protein"/>
    <property type="match status" value="1"/>
</dbReference>
<keyword evidence="5 9" id="KW-0812">Transmembrane</keyword>
<feature type="transmembrane region" description="Helical" evidence="9">
    <location>
        <begin position="897"/>
        <end position="916"/>
    </location>
</feature>
<dbReference type="PANTHER" id="PTHR11453">
    <property type="entry name" value="ANION EXCHANGE PROTEIN"/>
    <property type="match status" value="1"/>
</dbReference>
<feature type="transmembrane region" description="Helical" evidence="9">
    <location>
        <begin position="969"/>
        <end position="986"/>
    </location>
</feature>
<feature type="transmembrane region" description="Helical" evidence="9">
    <location>
        <begin position="563"/>
        <end position="584"/>
    </location>
</feature>
<keyword evidence="4" id="KW-1003">Cell membrane</keyword>
<evidence type="ECO:0000259" key="12">
    <source>
        <dbReference type="Pfam" id="PF07565"/>
    </source>
</evidence>
<feature type="transmembrane region" description="Helical" evidence="9">
    <location>
        <begin position="596"/>
        <end position="613"/>
    </location>
</feature>
<dbReference type="PANTHER" id="PTHR11453:SF36">
    <property type="entry name" value="ANION EXCHANGE PROTEIN"/>
    <property type="match status" value="1"/>
</dbReference>